<dbReference type="PANTHER" id="PTHR43880:SF12">
    <property type="entry name" value="ALCOHOL DEHYDROGENASE CLASS-3"/>
    <property type="match status" value="1"/>
</dbReference>
<evidence type="ECO:0000256" key="3">
    <source>
        <dbReference type="ARBA" id="ARBA00022833"/>
    </source>
</evidence>
<dbReference type="Pfam" id="PF00107">
    <property type="entry name" value="ADH_zinc_N"/>
    <property type="match status" value="1"/>
</dbReference>
<evidence type="ECO:0000313" key="8">
    <source>
        <dbReference type="EMBL" id="MCM4084045.1"/>
    </source>
</evidence>
<comment type="cofactor">
    <cofactor evidence="6">
        <name>Zn(2+)</name>
        <dbReference type="ChEBI" id="CHEBI:29105"/>
    </cofactor>
</comment>
<reference evidence="8 9" key="1">
    <citation type="submission" date="2022-06" db="EMBL/GenBank/DDBJ databases">
        <title>Actinoplanes abujensis sp. nov., isolated from Nigerian arid soil.</title>
        <authorList>
            <person name="Ding P."/>
        </authorList>
    </citation>
    <scope>NUCLEOTIDE SEQUENCE [LARGE SCALE GENOMIC DNA]</scope>
    <source>
        <strain evidence="9">TRM88002</strain>
    </source>
</reference>
<keyword evidence="5" id="KW-0520">NAD</keyword>
<sequence length="368" mass="37892">MTAYFDGLVLHSSGTRPAVAELHRPEVGPGQVRVKVRAAGVCHSDLSMVNGTIRPSFPLVLGHEAAGEVVEVGEHVTRAAVGDHVVLNWQPACRNCWFCANDQPWLCSTSSGVASLENGVTLDGVPVHVALGLGAFADQVVAPENAVIPVPPALDFEVAALLSCGVLTGAGAVRNTAQVQPGQSVVVIGLGGVGLSVVAAARAAGASDVIAVDVSEAKKGLAEAAGATDFVVSSDALSKEIRGRTSGRGADHAFECVGRAATIRAAWRATRRGGQVTVVGMGSNDDQVSLSALDIFSSARILRSSVYGSADFDIEIPRLADDVLSGRLSLDHLITDRIALADVPDAFDRMSRGEGARSVVTIGQALLP</sequence>
<dbReference type="SMART" id="SM00829">
    <property type="entry name" value="PKS_ER"/>
    <property type="match status" value="1"/>
</dbReference>
<keyword evidence="3 6" id="KW-0862">Zinc</keyword>
<dbReference type="InterPro" id="IPR020843">
    <property type="entry name" value="ER"/>
</dbReference>
<feature type="domain" description="Enoyl reductase (ER)" evidence="7">
    <location>
        <begin position="14"/>
        <end position="367"/>
    </location>
</feature>
<evidence type="ECO:0000313" key="9">
    <source>
        <dbReference type="Proteomes" id="UP001523216"/>
    </source>
</evidence>
<protein>
    <submittedName>
        <fullName evidence="8">Alcohol dehydrogenase catalytic domain-containing protein</fullName>
    </submittedName>
</protein>
<dbReference type="SUPFAM" id="SSF50129">
    <property type="entry name" value="GroES-like"/>
    <property type="match status" value="2"/>
</dbReference>
<dbReference type="EMBL" id="JAMQOL010000069">
    <property type="protein sequence ID" value="MCM4084045.1"/>
    <property type="molecule type" value="Genomic_DNA"/>
</dbReference>
<dbReference type="PROSITE" id="PS00059">
    <property type="entry name" value="ADH_ZINC"/>
    <property type="match status" value="1"/>
</dbReference>
<dbReference type="SUPFAM" id="SSF51735">
    <property type="entry name" value="NAD(P)-binding Rossmann-fold domains"/>
    <property type="match status" value="1"/>
</dbReference>
<dbReference type="Proteomes" id="UP001523216">
    <property type="component" value="Unassembled WGS sequence"/>
</dbReference>
<evidence type="ECO:0000256" key="5">
    <source>
        <dbReference type="ARBA" id="ARBA00023027"/>
    </source>
</evidence>
<evidence type="ECO:0000259" key="7">
    <source>
        <dbReference type="SMART" id="SM00829"/>
    </source>
</evidence>
<gene>
    <name evidence="8" type="ORF">LXN57_41535</name>
</gene>
<dbReference type="InterPro" id="IPR036291">
    <property type="entry name" value="NAD(P)-bd_dom_sf"/>
</dbReference>
<dbReference type="InterPro" id="IPR011032">
    <property type="entry name" value="GroES-like_sf"/>
</dbReference>
<keyword evidence="9" id="KW-1185">Reference proteome</keyword>
<dbReference type="Gene3D" id="3.40.50.720">
    <property type="entry name" value="NAD(P)-binding Rossmann-like Domain"/>
    <property type="match status" value="1"/>
</dbReference>
<dbReference type="InterPro" id="IPR013154">
    <property type="entry name" value="ADH-like_N"/>
</dbReference>
<evidence type="ECO:0000256" key="4">
    <source>
        <dbReference type="ARBA" id="ARBA00023002"/>
    </source>
</evidence>
<evidence type="ECO:0000256" key="2">
    <source>
        <dbReference type="ARBA" id="ARBA00022723"/>
    </source>
</evidence>
<proteinExistence type="inferred from homology"/>
<dbReference type="PANTHER" id="PTHR43880">
    <property type="entry name" value="ALCOHOL DEHYDROGENASE"/>
    <property type="match status" value="1"/>
</dbReference>
<name>A0ABT0YE17_9ACTN</name>
<dbReference type="Pfam" id="PF08240">
    <property type="entry name" value="ADH_N"/>
    <property type="match status" value="1"/>
</dbReference>
<dbReference type="Gene3D" id="3.90.180.10">
    <property type="entry name" value="Medium-chain alcohol dehydrogenases, catalytic domain"/>
    <property type="match status" value="1"/>
</dbReference>
<dbReference type="RefSeq" id="WP_251803804.1">
    <property type="nucleotide sequence ID" value="NZ_JAMQOL010000069.1"/>
</dbReference>
<accession>A0ABT0YE17</accession>
<dbReference type="InterPro" id="IPR002328">
    <property type="entry name" value="ADH_Zn_CS"/>
</dbReference>
<evidence type="ECO:0000256" key="1">
    <source>
        <dbReference type="ARBA" id="ARBA00008072"/>
    </source>
</evidence>
<keyword evidence="2 6" id="KW-0479">Metal-binding</keyword>
<keyword evidence="4" id="KW-0560">Oxidoreductase</keyword>
<comment type="similarity">
    <text evidence="1 6">Belongs to the zinc-containing alcohol dehydrogenase family.</text>
</comment>
<organism evidence="8 9">
    <name type="scientific">Paractinoplanes hotanensis</name>
    <dbReference type="NCBI Taxonomy" id="2906497"/>
    <lineage>
        <taxon>Bacteria</taxon>
        <taxon>Bacillati</taxon>
        <taxon>Actinomycetota</taxon>
        <taxon>Actinomycetes</taxon>
        <taxon>Micromonosporales</taxon>
        <taxon>Micromonosporaceae</taxon>
        <taxon>Paractinoplanes</taxon>
    </lineage>
</organism>
<dbReference type="InterPro" id="IPR013149">
    <property type="entry name" value="ADH-like_C"/>
</dbReference>
<comment type="caution">
    <text evidence="8">The sequence shown here is derived from an EMBL/GenBank/DDBJ whole genome shotgun (WGS) entry which is preliminary data.</text>
</comment>
<evidence type="ECO:0000256" key="6">
    <source>
        <dbReference type="RuleBase" id="RU361277"/>
    </source>
</evidence>